<dbReference type="Pfam" id="PF02616">
    <property type="entry name" value="SMC_ScpA"/>
    <property type="match status" value="1"/>
</dbReference>
<name>A0A398D0R7_9BACT</name>
<dbReference type="PANTHER" id="PTHR33969:SF2">
    <property type="entry name" value="SEGREGATION AND CONDENSATION PROTEIN A"/>
    <property type="match status" value="1"/>
</dbReference>
<dbReference type="AlphaFoldDB" id="A0A398D0R7"/>
<accession>A0A398D0R7</accession>
<dbReference type="PANTHER" id="PTHR33969">
    <property type="entry name" value="SEGREGATION AND CONDENSATION PROTEIN A"/>
    <property type="match status" value="1"/>
</dbReference>
<evidence type="ECO:0000313" key="2">
    <source>
        <dbReference type="EMBL" id="RIE06338.1"/>
    </source>
</evidence>
<keyword evidence="3" id="KW-1185">Reference proteome</keyword>
<dbReference type="InterPro" id="IPR003768">
    <property type="entry name" value="ScpA"/>
</dbReference>
<evidence type="ECO:0000256" key="1">
    <source>
        <dbReference type="ARBA" id="ARBA00044777"/>
    </source>
</evidence>
<sequence>MPGLTDSVNNLRLLGRAGHADVADVVVERLVDFCSMTIRRDAGVEEHAELVYMLADLLKLKSEFVLFGHAASQEKSLLEGIRALDEAGLYARPIIEVLQEVNAGRAPYKRPNVRTTPTPAEEQTGDEVSDALLEALARIVERVAARKPVTSENQRPVYLSLQQVMRELRALLQERGTMLFEDIFDSSDSRERVVLSFLAILILTKMGVLHIAQQSRFKGIAVKYVGKPDD</sequence>
<proteinExistence type="predicted"/>
<dbReference type="RefSeq" id="WP_119088874.1">
    <property type="nucleotide sequence ID" value="NZ_QXIS01000015.1"/>
</dbReference>
<gene>
    <name evidence="2" type="ORF">SMC7_02875</name>
</gene>
<comment type="caution">
    <text evidence="2">The sequence shown here is derived from an EMBL/GenBank/DDBJ whole genome shotgun (WGS) entry which is preliminary data.</text>
</comment>
<dbReference type="EMBL" id="QXIS01000015">
    <property type="protein sequence ID" value="RIE06338.1"/>
    <property type="molecule type" value="Genomic_DNA"/>
</dbReference>
<organism evidence="2 3">
    <name type="scientific">Candidatus Cryosericum terrychapinii</name>
    <dbReference type="NCBI Taxonomy" id="2290919"/>
    <lineage>
        <taxon>Bacteria</taxon>
        <taxon>Pseudomonadati</taxon>
        <taxon>Caldisericota/Cryosericota group</taxon>
        <taxon>Candidatus Cryosericota</taxon>
        <taxon>Candidatus Cryosericia</taxon>
        <taxon>Candidatus Cryosericales</taxon>
        <taxon>Candidatus Cryosericaceae</taxon>
        <taxon>Candidatus Cryosericum</taxon>
    </lineage>
</organism>
<evidence type="ECO:0000313" key="3">
    <source>
        <dbReference type="Proteomes" id="UP000266328"/>
    </source>
</evidence>
<dbReference type="InterPro" id="IPR023093">
    <property type="entry name" value="ScpA-like_C"/>
</dbReference>
<dbReference type="Proteomes" id="UP000266328">
    <property type="component" value="Unassembled WGS sequence"/>
</dbReference>
<protein>
    <recommendedName>
        <fullName evidence="1">Segregation and condensation protein A</fullName>
    </recommendedName>
</protein>
<dbReference type="Gene3D" id="1.10.10.580">
    <property type="entry name" value="Structural maintenance of chromosome 1. Chain E"/>
    <property type="match status" value="1"/>
</dbReference>
<reference evidence="2 3" key="1">
    <citation type="submission" date="2018-09" db="EMBL/GenBank/DDBJ databases">
        <title>Discovery and Ecogenomic Context for Candidatus Cryosericales, a Global Caldiserica Order Active in Thawing Permafrost.</title>
        <authorList>
            <person name="Martinez M.A."/>
            <person name="Woodcroft B.J."/>
            <person name="Ignacio Espinoza J.C."/>
            <person name="Zayed A."/>
            <person name="Singleton C.M."/>
            <person name="Boyd J."/>
            <person name="Li Y.-F."/>
            <person name="Purvine S."/>
            <person name="Maughan H."/>
            <person name="Hodgkins S.B."/>
            <person name="Anderson D."/>
            <person name="Sederholm M."/>
            <person name="Temperton B."/>
            <person name="Saleska S.R."/>
            <person name="Tyson G.W."/>
            <person name="Rich V.I."/>
        </authorList>
    </citation>
    <scope>NUCLEOTIDE SEQUENCE [LARGE SCALE GENOMIC DNA]</scope>
    <source>
        <strain evidence="2 3">SMC7</strain>
    </source>
</reference>